<keyword evidence="14" id="KW-1185">Reference proteome</keyword>
<dbReference type="AlphaFoldDB" id="A0A6G4V019"/>
<gene>
    <name evidence="13" type="ORF">G5C60_06240</name>
</gene>
<evidence type="ECO:0000313" key="13">
    <source>
        <dbReference type="EMBL" id="NGO07257.1"/>
    </source>
</evidence>
<keyword evidence="4 10" id="KW-0732">Signal</keyword>
<proteinExistence type="predicted"/>
<evidence type="ECO:0000256" key="2">
    <source>
        <dbReference type="ARBA" id="ARBA00022512"/>
    </source>
</evidence>
<comment type="caution">
    <text evidence="13">The sequence shown here is derived from an EMBL/GenBank/DDBJ whole genome shotgun (WGS) entry which is preliminary data.</text>
</comment>
<feature type="compositionally biased region" description="Basic and acidic residues" evidence="9">
    <location>
        <begin position="112"/>
        <end position="134"/>
    </location>
</feature>
<feature type="signal peptide" evidence="10">
    <location>
        <begin position="1"/>
        <end position="20"/>
    </location>
</feature>
<evidence type="ECO:0000256" key="6">
    <source>
        <dbReference type="ARBA" id="ARBA00023087"/>
    </source>
</evidence>
<reference evidence="13 14" key="1">
    <citation type="submission" date="2020-02" db="EMBL/GenBank/DDBJ databases">
        <title>Whole-genome analyses of novel actinobacteria.</title>
        <authorList>
            <person name="Sahin N."/>
            <person name="Gencbay T."/>
        </authorList>
    </citation>
    <scope>NUCLEOTIDE SEQUENCE [LARGE SCALE GENOMIC DNA]</scope>
    <source>
        <strain evidence="13 14">HC44</strain>
    </source>
</reference>
<feature type="compositionally biased region" description="Low complexity" evidence="9">
    <location>
        <begin position="152"/>
        <end position="166"/>
    </location>
</feature>
<dbReference type="EMBL" id="JAAKZY010000012">
    <property type="protein sequence ID" value="NGO07257.1"/>
    <property type="molecule type" value="Genomic_DNA"/>
</dbReference>
<dbReference type="InterPro" id="IPR019931">
    <property type="entry name" value="LPXTG_anchor"/>
</dbReference>
<evidence type="ECO:0000259" key="12">
    <source>
        <dbReference type="PROSITE" id="PS51884"/>
    </source>
</evidence>
<evidence type="ECO:0000256" key="9">
    <source>
        <dbReference type="SAM" id="MobiDB-lite"/>
    </source>
</evidence>
<sequence length="193" mass="19575">MFAAAAATGILSLYGSPALADTDATAVAEDSPGLVSGNTLQVPIEVPVNLCGNTVTLIAAIDHAIGNSCANISHGDDGHGHGGEKDTHSSPSTRNVPPAPASGPLAPLTRVSETHRPASPRTRTDDKPPTRSDAKPPTTSHEQPVEQPDEPPQLAETGSETSSEALATAAAASVALIAGGVAMYRRGRADSHR</sequence>
<accession>A0A6G4V019</accession>
<keyword evidence="5" id="KW-0130">Cell adhesion</keyword>
<evidence type="ECO:0000259" key="11">
    <source>
        <dbReference type="PROSITE" id="PS50847"/>
    </source>
</evidence>
<dbReference type="PROSITE" id="PS50847">
    <property type="entry name" value="GRAM_POS_ANCHORING"/>
    <property type="match status" value="1"/>
</dbReference>
<evidence type="ECO:0000256" key="4">
    <source>
        <dbReference type="ARBA" id="ARBA00022729"/>
    </source>
</evidence>
<protein>
    <submittedName>
        <fullName evidence="13">Chaplin</fullName>
    </submittedName>
</protein>
<evidence type="ECO:0000256" key="5">
    <source>
        <dbReference type="ARBA" id="ARBA00022889"/>
    </source>
</evidence>
<evidence type="ECO:0000256" key="10">
    <source>
        <dbReference type="SAM" id="SignalP"/>
    </source>
</evidence>
<keyword evidence="2" id="KW-0134">Cell wall</keyword>
<evidence type="ECO:0000256" key="7">
    <source>
        <dbReference type="ARBA" id="ARBA00023088"/>
    </source>
</evidence>
<name>A0A6G4V019_9ACTN</name>
<keyword evidence="6 8" id="KW-0034">Amyloid</keyword>
<evidence type="ECO:0000256" key="3">
    <source>
        <dbReference type="ARBA" id="ARBA00022525"/>
    </source>
</evidence>
<dbReference type="InterPro" id="IPR005528">
    <property type="entry name" value="ChpA-H"/>
</dbReference>
<keyword evidence="7" id="KW-0572">Peptidoglycan-anchor</keyword>
<dbReference type="PROSITE" id="PS51884">
    <property type="entry name" value="CHAPLIN"/>
    <property type="match status" value="1"/>
</dbReference>
<feature type="region of interest" description="Disordered" evidence="9">
    <location>
        <begin position="75"/>
        <end position="166"/>
    </location>
</feature>
<evidence type="ECO:0000313" key="14">
    <source>
        <dbReference type="Proteomes" id="UP000472335"/>
    </source>
</evidence>
<keyword evidence="3" id="KW-0964">Secreted</keyword>
<feature type="domain" description="Gram-positive cocci surface proteins LPxTG" evidence="11">
    <location>
        <begin position="154"/>
        <end position="193"/>
    </location>
</feature>
<feature type="compositionally biased region" description="Basic and acidic residues" evidence="9">
    <location>
        <begin position="75"/>
        <end position="88"/>
    </location>
</feature>
<dbReference type="Pfam" id="PF03777">
    <property type="entry name" value="ChpA-C"/>
    <property type="match status" value="1"/>
</dbReference>
<evidence type="ECO:0000256" key="1">
    <source>
        <dbReference type="ARBA" id="ARBA00004191"/>
    </source>
</evidence>
<feature type="domain" description="Chaplin" evidence="12">
    <location>
        <begin position="31"/>
        <end position="71"/>
    </location>
</feature>
<dbReference type="GO" id="GO:0007155">
    <property type="term" value="P:cell adhesion"/>
    <property type="evidence" value="ECO:0007669"/>
    <property type="project" value="UniProtKB-KW"/>
</dbReference>
<dbReference type="Proteomes" id="UP000472335">
    <property type="component" value="Unassembled WGS sequence"/>
</dbReference>
<comment type="subcellular location">
    <subcellularLocation>
        <location evidence="1">Secreted</location>
        <location evidence="1">Cell wall</location>
    </subcellularLocation>
</comment>
<feature type="chain" id="PRO_5026318219" evidence="10">
    <location>
        <begin position="21"/>
        <end position="193"/>
    </location>
</feature>
<evidence type="ECO:0000256" key="8">
    <source>
        <dbReference type="PROSITE-ProRule" id="PRU01232"/>
    </source>
</evidence>
<organism evidence="13 14">
    <name type="scientific">Streptomyces scabichelini</name>
    <dbReference type="NCBI Taxonomy" id="2711217"/>
    <lineage>
        <taxon>Bacteria</taxon>
        <taxon>Bacillati</taxon>
        <taxon>Actinomycetota</taxon>
        <taxon>Actinomycetes</taxon>
        <taxon>Kitasatosporales</taxon>
        <taxon>Streptomycetaceae</taxon>
        <taxon>Streptomyces</taxon>
    </lineage>
</organism>